<organism evidence="2">
    <name type="scientific">Pediastrum duplex</name>
    <name type="common">Green alga</name>
    <dbReference type="NCBI Taxonomy" id="3105"/>
    <lineage>
        <taxon>Eukaryota</taxon>
        <taxon>Viridiplantae</taxon>
        <taxon>Chlorophyta</taxon>
        <taxon>core chlorophytes</taxon>
        <taxon>Chlorophyceae</taxon>
        <taxon>CS clade</taxon>
        <taxon>Sphaeropleales</taxon>
        <taxon>Hydrodictyaceae</taxon>
        <taxon>Pediastrum</taxon>
    </lineage>
</organism>
<reference evidence="2" key="1">
    <citation type="journal article" date="2018" name="Am. J. Bot.">
        <title>Organellar phylogenomics inform systematics in the green algal family Hydrodictyaceae (Chlorophyceae) and provide clues to the complex evolutionary history of plastid genomes in the green algal tree of life.</title>
        <authorList>
            <person name="McManus H.A."/>
            <person name="Fucikova K."/>
            <person name="Lewis P.O."/>
            <person name="Lewis L.A."/>
            <person name="Karol K.G."/>
        </authorList>
    </citation>
    <scope>NUCLEOTIDE SEQUENCE</scope>
</reference>
<dbReference type="AlphaFoldDB" id="A0A2U8GIV2"/>
<geneLocation type="chloroplast" evidence="2"/>
<evidence type="ECO:0000256" key="1">
    <source>
        <dbReference type="SAM" id="Phobius"/>
    </source>
</evidence>
<keyword evidence="2" id="KW-0150">Chloroplast</keyword>
<feature type="transmembrane region" description="Helical" evidence="1">
    <location>
        <begin position="12"/>
        <end position="37"/>
    </location>
</feature>
<sequence length="116" mass="13407">MRNIYFCKPVKLKILCFVCCCSFAYASFASSLLWFTLRKAEERSLRFALVLQIFSKQTNEPKSREKGSRAETPSLQKGPLLSAFFALVLRLRFFSFFHFGSAKPKSRCEERSERSG</sequence>
<keyword evidence="2" id="KW-0934">Plastid</keyword>
<accession>A0A2U8GIV2</accession>
<dbReference type="EMBL" id="MF276981">
    <property type="protein sequence ID" value="AWI68563.1"/>
    <property type="molecule type" value="Genomic_DNA"/>
</dbReference>
<keyword evidence="1" id="KW-1133">Transmembrane helix</keyword>
<name>A0A2U8GIV2_PEDDU</name>
<evidence type="ECO:0000313" key="2">
    <source>
        <dbReference type="EMBL" id="AWI68563.1"/>
    </source>
</evidence>
<keyword evidence="1" id="KW-0472">Membrane</keyword>
<protein>
    <submittedName>
        <fullName evidence="2">Uncharacterized protein</fullName>
    </submittedName>
</protein>
<proteinExistence type="predicted"/>
<keyword evidence="1" id="KW-0812">Transmembrane</keyword>